<evidence type="ECO:0000313" key="4">
    <source>
        <dbReference type="Proteomes" id="UP000515158"/>
    </source>
</evidence>
<feature type="domain" description="GRIP" evidence="3">
    <location>
        <begin position="1521"/>
        <end position="1568"/>
    </location>
</feature>
<dbReference type="Proteomes" id="UP000515158">
    <property type="component" value="Unplaced"/>
</dbReference>
<feature type="coiled-coil region" evidence="1">
    <location>
        <begin position="331"/>
        <end position="507"/>
    </location>
</feature>
<dbReference type="Gene3D" id="1.10.220.60">
    <property type="entry name" value="GRIP domain"/>
    <property type="match status" value="1"/>
</dbReference>
<dbReference type="FunCoup" id="A0A6P8ZZB5">
    <property type="interactions" value="517"/>
</dbReference>
<dbReference type="SUPFAM" id="SSF57997">
    <property type="entry name" value="Tropomyosin"/>
    <property type="match status" value="1"/>
</dbReference>
<proteinExistence type="predicted"/>
<dbReference type="GO" id="GO:0005794">
    <property type="term" value="C:Golgi apparatus"/>
    <property type="evidence" value="ECO:0007669"/>
    <property type="project" value="TreeGrafter"/>
</dbReference>
<feature type="coiled-coil region" evidence="1">
    <location>
        <begin position="646"/>
        <end position="1227"/>
    </location>
</feature>
<dbReference type="KEGG" id="tpal:117650902"/>
<dbReference type="SMART" id="SM00755">
    <property type="entry name" value="Grip"/>
    <property type="match status" value="1"/>
</dbReference>
<dbReference type="GO" id="GO:0048193">
    <property type="term" value="P:Golgi vesicle transport"/>
    <property type="evidence" value="ECO:0007669"/>
    <property type="project" value="TreeGrafter"/>
</dbReference>
<dbReference type="PANTHER" id="PTHR19327:SF0">
    <property type="entry name" value="GOLGIN SUBFAMILY A MEMBER 4"/>
    <property type="match status" value="1"/>
</dbReference>
<dbReference type="RefSeq" id="XP_034250434.1">
    <property type="nucleotide sequence ID" value="XM_034394543.1"/>
</dbReference>
<reference evidence="5" key="1">
    <citation type="submission" date="2025-08" db="UniProtKB">
        <authorList>
            <consortium name="RefSeq"/>
        </authorList>
    </citation>
    <scope>IDENTIFICATION</scope>
    <source>
        <tissue evidence="5">Total insect</tissue>
    </source>
</reference>
<dbReference type="GO" id="GO:0031267">
    <property type="term" value="F:small GTPase binding"/>
    <property type="evidence" value="ECO:0007669"/>
    <property type="project" value="TreeGrafter"/>
</dbReference>
<organism evidence="5">
    <name type="scientific">Thrips palmi</name>
    <name type="common">Melon thrips</name>
    <dbReference type="NCBI Taxonomy" id="161013"/>
    <lineage>
        <taxon>Eukaryota</taxon>
        <taxon>Metazoa</taxon>
        <taxon>Ecdysozoa</taxon>
        <taxon>Arthropoda</taxon>
        <taxon>Hexapoda</taxon>
        <taxon>Insecta</taxon>
        <taxon>Pterygota</taxon>
        <taxon>Neoptera</taxon>
        <taxon>Paraneoptera</taxon>
        <taxon>Thysanoptera</taxon>
        <taxon>Terebrantia</taxon>
        <taxon>Thripoidea</taxon>
        <taxon>Thripidae</taxon>
        <taxon>Thrips</taxon>
    </lineage>
</organism>
<evidence type="ECO:0000256" key="1">
    <source>
        <dbReference type="SAM" id="Coils"/>
    </source>
</evidence>
<keyword evidence="4" id="KW-1185">Reference proteome</keyword>
<evidence type="ECO:0000313" key="5">
    <source>
        <dbReference type="RefSeq" id="XP_034250434.1"/>
    </source>
</evidence>
<evidence type="ECO:0000259" key="3">
    <source>
        <dbReference type="PROSITE" id="PS50913"/>
    </source>
</evidence>
<dbReference type="PROSITE" id="PS50913">
    <property type="entry name" value="GRIP"/>
    <property type="match status" value="1"/>
</dbReference>
<protein>
    <submittedName>
        <fullName evidence="5">Golgin subfamily A member 4-like isoform X1</fullName>
    </submittedName>
</protein>
<feature type="coiled-coil region" evidence="1">
    <location>
        <begin position="1473"/>
        <end position="1504"/>
    </location>
</feature>
<feature type="region of interest" description="Disordered" evidence="2">
    <location>
        <begin position="283"/>
        <end position="317"/>
    </location>
</feature>
<accession>A0A6P8ZZB5</accession>
<feature type="region of interest" description="Disordered" evidence="2">
    <location>
        <begin position="34"/>
        <end position="90"/>
    </location>
</feature>
<feature type="coiled-coil region" evidence="1">
    <location>
        <begin position="188"/>
        <end position="240"/>
    </location>
</feature>
<feature type="compositionally biased region" description="Polar residues" evidence="2">
    <location>
        <begin position="34"/>
        <end position="50"/>
    </location>
</feature>
<dbReference type="PANTHER" id="PTHR19327">
    <property type="entry name" value="GOLGIN"/>
    <property type="match status" value="1"/>
</dbReference>
<dbReference type="InParanoid" id="A0A6P8ZZB5"/>
<feature type="coiled-coil region" evidence="1">
    <location>
        <begin position="1255"/>
        <end position="1365"/>
    </location>
</feature>
<dbReference type="GeneID" id="117650902"/>
<feature type="coiled-coil region" evidence="1">
    <location>
        <begin position="1407"/>
        <end position="1438"/>
    </location>
</feature>
<dbReference type="Pfam" id="PF01465">
    <property type="entry name" value="GRIP"/>
    <property type="match status" value="1"/>
</dbReference>
<dbReference type="InterPro" id="IPR000237">
    <property type="entry name" value="GRIP_dom"/>
</dbReference>
<dbReference type="OrthoDB" id="8197877at2759"/>
<sequence>MFKKLKDKLTEEVKIPSQKFTQSMQQLAQAVVSPVSSNNATFDTASNDNFSIDGEFDDTPEGTPVKKGPSEGGVAYRGGQATPLGNSFDTGSGAGFMRVDLQQDSSTPKMPFGDTLGRLRSSSVSSFASDSSFMFPVLESSGSTYNFQSDLESCSEASESVGPNVNKEQLVVAYQKIQQKYHKYKGRYADLARHYRDLERDNKNAKHILTESQDKALRRMAELKEQCNLEKQAKAHLEEALRSDLEEKDHLIDTLKTKYCDAELQIKLLRSQAEQTLTQTEAQAEANSSLSVTDEGEPTAAKPSGQEDLLTGGDSTSAVSSTAVLLTPEPANNADTENVALKEKLKKLESLLHKCKEDITNKRESIKQLEADKNTANAKIEAIQQQLVAIQKREEEASLSLAKNKQTIHLELESKEDEIKKLKVQLTATNNKVSKLQSELLKFQEDSKKELSLAKEEARKPLKAELEEVIAQSKNLQEHLSSKETECKVYEDRMLDAIKRLEENEAQLSPLLKAKEDLELKFEQNTTLLQEEVSQLQNSLQTLAGKECKIEQLKPILDSVQKLHGLHKLLKDDVSNIQSENIAMLDQHKQLIQEKISTTMSNLTQEYNKVSSELDVYKTESENARESLASVSNKFVLLEQTLSTEKSGVESKMTVLEKELKKAEEKIADLEASLKSERSSSKSNQEESSKKLVVLENELSEERSKVNSLKEHFKAAELSLKSAVDELNSKLKNLEQEKARLKQDYINQKEKYDSALSSSDQLQQQLEMLTQRNGESINEMTSLTRILDEKTALIDKLEGTVSELELSLHCAVSEKVELEDKWTMQESILAAQIEAMEKKSQEVKDLIQDMREKEISVSSKESSKVTKLEMEIREKEQHMENLQNKLQCFETDIENLSSRNSELQEKLGTFDKKCQEQTSLISTLQDENGKLTQSIEQLQSDVKAKSDLITDLEKNCAELKNTVALGSEQSALIEKLQGEVNLSKEECQVLRVKSEEAVQVSSKLKEQLQSKSEESANLTHEVQRLNLAHSDVMKMLQQKSDDISSMADKINKYDELKLKLDSIERKQMDDADELTSQSKECTKLKEIIEGLQKEKIKIMEALEEKENKIQNITSQLESMKKEYNDQSKIVHDKIEECTALETKLTSLASDKERLVELLRQKTIECEDKEDKLDNLAEEMKRVEELSQELHRINDDRDANVEVLSTEASSLAEKVEELTITTQELKEREVDLLGKLQVAQNLEAEYLSTKQREELLLSKLNEAKTFEEELKAKEEELLVKSNKINELEEENQRLKEAGQNLTQLIDRAKEAEAKCTQLQDDGAGLLLRIQKAEESEIRCSLLEEELDALKKEKTELSLEVEALHAKAVHQENTSADKNSLVSKEPVVEEPCVVKHYAELTESEQSSVANEWQEKYNQLLEQHNAAMQENSDIIERLTEENLMATSGRAFKQKERLWDRQDPVTDGSSNGSLSLVEKLQQQLAVASNQLKETKKLHRQEVDDLRRILLNHGSSSNHVSSRSDNLEDATELEYLRNILYEYMMGKEPMILARVIAAVVKFDSDQTSKVLQKEQQRLSLLGHLGIS</sequence>
<dbReference type="SUPFAM" id="SSF101283">
    <property type="entry name" value="GRIP domain"/>
    <property type="match status" value="1"/>
</dbReference>
<name>A0A6P8ZZB5_THRPL</name>
<gene>
    <name evidence="5" type="primary">LOC117650902</name>
</gene>
<keyword evidence="1" id="KW-0175">Coiled coil</keyword>
<evidence type="ECO:0000256" key="2">
    <source>
        <dbReference type="SAM" id="MobiDB-lite"/>
    </source>
</evidence>